<feature type="transmembrane region" description="Helical" evidence="11">
    <location>
        <begin position="75"/>
        <end position="95"/>
    </location>
</feature>
<dbReference type="EnsemblBacteria" id="ABF41321">
    <property type="protein sequence ID" value="ABF41321"/>
    <property type="gene ID" value="Acid345_2320"/>
</dbReference>
<dbReference type="PANTHER" id="PTHR30561:SF9">
    <property type="entry name" value="4-AMINO-4-DEOXY-L-ARABINOSE-PHOSPHOUNDECAPRENOL FLIPPASE SUBUNIT ARNF-RELATED"/>
    <property type="match status" value="1"/>
</dbReference>
<accession>Q1IP79</accession>
<evidence type="ECO:0000313" key="14">
    <source>
        <dbReference type="Proteomes" id="UP000002432"/>
    </source>
</evidence>
<evidence type="ECO:0000256" key="9">
    <source>
        <dbReference type="ARBA" id="ARBA00023098"/>
    </source>
</evidence>
<keyword evidence="5" id="KW-0441">Lipid A biosynthesis</keyword>
<keyword evidence="4" id="KW-0997">Cell inner membrane</keyword>
<keyword evidence="8 11" id="KW-1133">Transmembrane helix</keyword>
<evidence type="ECO:0000256" key="2">
    <source>
        <dbReference type="ARBA" id="ARBA00022475"/>
    </source>
</evidence>
<dbReference type="GO" id="GO:0005886">
    <property type="term" value="C:plasma membrane"/>
    <property type="evidence" value="ECO:0007669"/>
    <property type="project" value="UniProtKB-SubCell"/>
</dbReference>
<dbReference type="EMBL" id="CP000360">
    <property type="protein sequence ID" value="ABF41321.1"/>
    <property type="molecule type" value="Genomic_DNA"/>
</dbReference>
<dbReference type="InterPro" id="IPR000390">
    <property type="entry name" value="Small_drug/metabolite_transptr"/>
</dbReference>
<organism evidence="13 14">
    <name type="scientific">Koribacter versatilis (strain Ellin345)</name>
    <dbReference type="NCBI Taxonomy" id="204669"/>
    <lineage>
        <taxon>Bacteria</taxon>
        <taxon>Pseudomonadati</taxon>
        <taxon>Acidobacteriota</taxon>
        <taxon>Terriglobia</taxon>
        <taxon>Terriglobales</taxon>
        <taxon>Candidatus Korobacteraceae</taxon>
        <taxon>Candidatus Korobacter</taxon>
    </lineage>
</organism>
<comment type="subcellular location">
    <subcellularLocation>
        <location evidence="1">Cell membrane</location>
        <topology evidence="1">Multi-pass membrane protein</topology>
    </subcellularLocation>
</comment>
<feature type="domain" description="EamA" evidence="12">
    <location>
        <begin position="9"/>
        <end position="117"/>
    </location>
</feature>
<dbReference type="SUPFAM" id="SSF103481">
    <property type="entry name" value="Multidrug resistance efflux transporter EmrE"/>
    <property type="match status" value="1"/>
</dbReference>
<dbReference type="AlphaFoldDB" id="Q1IP79"/>
<evidence type="ECO:0000256" key="1">
    <source>
        <dbReference type="ARBA" id="ARBA00004651"/>
    </source>
</evidence>
<protein>
    <recommendedName>
        <fullName evidence="12">EamA domain-containing protein</fullName>
    </recommendedName>
</protein>
<reference evidence="13 14" key="1">
    <citation type="journal article" date="2009" name="Appl. Environ. Microbiol.">
        <title>Three genomes from the phylum Acidobacteria provide insight into the lifestyles of these microorganisms in soils.</title>
        <authorList>
            <person name="Ward N.L."/>
            <person name="Challacombe J.F."/>
            <person name="Janssen P.H."/>
            <person name="Henrissat B."/>
            <person name="Coutinho P.M."/>
            <person name="Wu M."/>
            <person name="Xie G."/>
            <person name="Haft D.H."/>
            <person name="Sait M."/>
            <person name="Badger J."/>
            <person name="Barabote R.D."/>
            <person name="Bradley B."/>
            <person name="Brettin T.S."/>
            <person name="Brinkac L.M."/>
            <person name="Bruce D."/>
            <person name="Creasy T."/>
            <person name="Daugherty S.C."/>
            <person name="Davidsen T.M."/>
            <person name="DeBoy R.T."/>
            <person name="Detter J.C."/>
            <person name="Dodson R.J."/>
            <person name="Durkin A.S."/>
            <person name="Ganapathy A."/>
            <person name="Gwinn-Giglio M."/>
            <person name="Han C.S."/>
            <person name="Khouri H."/>
            <person name="Kiss H."/>
            <person name="Kothari S.P."/>
            <person name="Madupu R."/>
            <person name="Nelson K.E."/>
            <person name="Nelson W.C."/>
            <person name="Paulsen I."/>
            <person name="Penn K."/>
            <person name="Ren Q."/>
            <person name="Rosovitz M.J."/>
            <person name="Selengut J.D."/>
            <person name="Shrivastava S."/>
            <person name="Sullivan S.A."/>
            <person name="Tapia R."/>
            <person name="Thompson L.S."/>
            <person name="Watkins K.L."/>
            <person name="Yang Q."/>
            <person name="Yu C."/>
            <person name="Zafar N."/>
            <person name="Zhou L."/>
            <person name="Kuske C.R."/>
        </authorList>
    </citation>
    <scope>NUCLEOTIDE SEQUENCE [LARGE SCALE GENOMIC DNA]</scope>
    <source>
        <strain evidence="13 14">Ellin345</strain>
    </source>
</reference>
<sequence>MSFKRYLILLGVIVFGALGDCFLSRGMKELGSISLGNWHMAFQIFGNPWVVSGVICLLCYFASYLTSLSWADLTYVLPASAVGYILIALIAKFFLHEQVSFVRWLGILLIVAGVCFVASGSHVTPRESETPAEAVEVRG</sequence>
<dbReference type="GO" id="GO:0009103">
    <property type="term" value="P:lipopolysaccharide biosynthetic process"/>
    <property type="evidence" value="ECO:0007669"/>
    <property type="project" value="UniProtKB-KW"/>
</dbReference>
<dbReference type="STRING" id="204669.Acid345_2320"/>
<gene>
    <name evidence="13" type="ordered locus">Acid345_2320</name>
</gene>
<dbReference type="Proteomes" id="UP000002432">
    <property type="component" value="Chromosome"/>
</dbReference>
<keyword evidence="10 11" id="KW-0472">Membrane</keyword>
<dbReference type="PANTHER" id="PTHR30561">
    <property type="entry name" value="SMR FAMILY PROTON-DEPENDENT DRUG EFFLUX TRANSPORTER SUGE"/>
    <property type="match status" value="1"/>
</dbReference>
<keyword evidence="7" id="KW-0448">Lipopolysaccharide biosynthesis</keyword>
<evidence type="ECO:0000256" key="3">
    <source>
        <dbReference type="ARBA" id="ARBA00022516"/>
    </source>
</evidence>
<dbReference type="HOGENOM" id="CLU_131462_2_0_0"/>
<keyword evidence="9" id="KW-0443">Lipid metabolism</keyword>
<dbReference type="InterPro" id="IPR000620">
    <property type="entry name" value="EamA_dom"/>
</dbReference>
<proteinExistence type="predicted"/>
<evidence type="ECO:0000256" key="8">
    <source>
        <dbReference type="ARBA" id="ARBA00022989"/>
    </source>
</evidence>
<evidence type="ECO:0000256" key="6">
    <source>
        <dbReference type="ARBA" id="ARBA00022692"/>
    </source>
</evidence>
<evidence type="ECO:0000313" key="13">
    <source>
        <dbReference type="EMBL" id="ABF41321.1"/>
    </source>
</evidence>
<evidence type="ECO:0000256" key="10">
    <source>
        <dbReference type="ARBA" id="ARBA00023136"/>
    </source>
</evidence>
<keyword evidence="6 11" id="KW-0812">Transmembrane</keyword>
<feature type="transmembrane region" description="Helical" evidence="11">
    <location>
        <begin position="44"/>
        <end position="63"/>
    </location>
</feature>
<evidence type="ECO:0000256" key="7">
    <source>
        <dbReference type="ARBA" id="ARBA00022985"/>
    </source>
</evidence>
<dbReference type="KEGG" id="aba:Acid345_2320"/>
<dbReference type="Gene3D" id="1.10.3730.20">
    <property type="match status" value="1"/>
</dbReference>
<dbReference type="eggNOG" id="COG2510">
    <property type="taxonomic scope" value="Bacteria"/>
</dbReference>
<feature type="transmembrane region" description="Helical" evidence="11">
    <location>
        <begin position="102"/>
        <end position="121"/>
    </location>
</feature>
<dbReference type="Pfam" id="PF00892">
    <property type="entry name" value="EamA"/>
    <property type="match status" value="1"/>
</dbReference>
<keyword evidence="2" id="KW-1003">Cell membrane</keyword>
<name>Q1IP79_KORVE</name>
<keyword evidence="14" id="KW-1185">Reference proteome</keyword>
<dbReference type="GO" id="GO:0009245">
    <property type="term" value="P:lipid A biosynthetic process"/>
    <property type="evidence" value="ECO:0007669"/>
    <property type="project" value="UniProtKB-KW"/>
</dbReference>
<dbReference type="GO" id="GO:0022857">
    <property type="term" value="F:transmembrane transporter activity"/>
    <property type="evidence" value="ECO:0007669"/>
    <property type="project" value="InterPro"/>
</dbReference>
<evidence type="ECO:0000256" key="4">
    <source>
        <dbReference type="ARBA" id="ARBA00022519"/>
    </source>
</evidence>
<evidence type="ECO:0000259" key="12">
    <source>
        <dbReference type="Pfam" id="PF00892"/>
    </source>
</evidence>
<evidence type="ECO:0000256" key="11">
    <source>
        <dbReference type="SAM" id="Phobius"/>
    </source>
</evidence>
<dbReference type="RefSeq" id="WP_011523122.1">
    <property type="nucleotide sequence ID" value="NC_008009.1"/>
</dbReference>
<evidence type="ECO:0000256" key="5">
    <source>
        <dbReference type="ARBA" id="ARBA00022556"/>
    </source>
</evidence>
<dbReference type="InterPro" id="IPR037185">
    <property type="entry name" value="EmrE-like"/>
</dbReference>
<keyword evidence="3" id="KW-0444">Lipid biosynthesis</keyword>
<feature type="transmembrane region" description="Helical" evidence="11">
    <location>
        <begin position="6"/>
        <end position="23"/>
    </location>
</feature>